<protein>
    <submittedName>
        <fullName evidence="1">Uncharacterized protein</fullName>
    </submittedName>
</protein>
<proteinExistence type="predicted"/>
<reference evidence="1" key="1">
    <citation type="submission" date="2018-05" db="EMBL/GenBank/DDBJ databases">
        <authorList>
            <person name="Lanie J.A."/>
            <person name="Ng W.-L."/>
            <person name="Kazmierczak K.M."/>
            <person name="Andrzejewski T.M."/>
            <person name="Davidsen T.M."/>
            <person name="Wayne K.J."/>
            <person name="Tettelin H."/>
            <person name="Glass J.I."/>
            <person name="Rusch D."/>
            <person name="Podicherti R."/>
            <person name="Tsui H.-C.T."/>
            <person name="Winkler M.E."/>
        </authorList>
    </citation>
    <scope>NUCLEOTIDE SEQUENCE</scope>
</reference>
<organism evidence="1">
    <name type="scientific">marine metagenome</name>
    <dbReference type="NCBI Taxonomy" id="408172"/>
    <lineage>
        <taxon>unclassified sequences</taxon>
        <taxon>metagenomes</taxon>
        <taxon>ecological metagenomes</taxon>
    </lineage>
</organism>
<dbReference type="AlphaFoldDB" id="A0A381NB78"/>
<sequence>MNNLLPEVATWYQDVANGCLFEVVAIDEASGTIEYQMIDGEVGEYDTTTWQQLYLAPAEAPEDWRAPYELNTEDQVYSDQTFIPDNWSGALSEIEPELMDLGDDFHIL</sequence>
<dbReference type="Pfam" id="PF20549">
    <property type="entry name" value="DUF6763"/>
    <property type="match status" value="1"/>
</dbReference>
<gene>
    <name evidence="1" type="ORF">METZ01_LOCUS3657</name>
</gene>
<evidence type="ECO:0000313" key="1">
    <source>
        <dbReference type="EMBL" id="SUZ50803.1"/>
    </source>
</evidence>
<dbReference type="InterPro" id="IPR046651">
    <property type="entry name" value="DUF6763"/>
</dbReference>
<name>A0A381NB78_9ZZZZ</name>
<dbReference type="EMBL" id="UINC01000189">
    <property type="protein sequence ID" value="SUZ50803.1"/>
    <property type="molecule type" value="Genomic_DNA"/>
</dbReference>
<accession>A0A381NB78</accession>